<dbReference type="EMBL" id="JAFIRN010000008">
    <property type="protein sequence ID" value="KAG5844057.1"/>
    <property type="molecule type" value="Genomic_DNA"/>
</dbReference>
<dbReference type="Proteomes" id="UP001044222">
    <property type="component" value="Chromosome 8"/>
</dbReference>
<dbReference type="Gene3D" id="3.30.160.60">
    <property type="entry name" value="Classic Zinc Finger"/>
    <property type="match status" value="2"/>
</dbReference>
<dbReference type="GO" id="GO:0045596">
    <property type="term" value="P:negative regulation of cell differentiation"/>
    <property type="evidence" value="ECO:0007669"/>
    <property type="project" value="UniProtKB-ARBA"/>
</dbReference>
<dbReference type="PANTHER" id="PTHR10032:SF273">
    <property type="entry name" value="OVO LIKE ZINC FINGER 3"/>
    <property type="match status" value="1"/>
</dbReference>
<evidence type="ECO:0000256" key="1">
    <source>
        <dbReference type="ARBA" id="ARBA00004123"/>
    </source>
</evidence>
<evidence type="ECO:0000313" key="10">
    <source>
        <dbReference type="EMBL" id="KAG5844057.1"/>
    </source>
</evidence>
<dbReference type="PROSITE" id="PS00028">
    <property type="entry name" value="ZINC_FINGER_C2H2_1"/>
    <property type="match status" value="3"/>
</dbReference>
<evidence type="ECO:0000256" key="3">
    <source>
        <dbReference type="ARBA" id="ARBA00022723"/>
    </source>
</evidence>
<organism evidence="10 11">
    <name type="scientific">Anguilla anguilla</name>
    <name type="common">European freshwater eel</name>
    <name type="synonym">Muraena anguilla</name>
    <dbReference type="NCBI Taxonomy" id="7936"/>
    <lineage>
        <taxon>Eukaryota</taxon>
        <taxon>Metazoa</taxon>
        <taxon>Chordata</taxon>
        <taxon>Craniata</taxon>
        <taxon>Vertebrata</taxon>
        <taxon>Euteleostomi</taxon>
        <taxon>Actinopterygii</taxon>
        <taxon>Neopterygii</taxon>
        <taxon>Teleostei</taxon>
        <taxon>Anguilliformes</taxon>
        <taxon>Anguillidae</taxon>
        <taxon>Anguilla</taxon>
    </lineage>
</organism>
<dbReference type="AlphaFoldDB" id="A0A9D3M9M8"/>
<keyword evidence="4" id="KW-0677">Repeat</keyword>
<dbReference type="InterPro" id="IPR027756">
    <property type="entry name" value="Ovo-like"/>
</dbReference>
<keyword evidence="7" id="KW-0539">Nucleus</keyword>
<evidence type="ECO:0000313" key="11">
    <source>
        <dbReference type="Proteomes" id="UP001044222"/>
    </source>
</evidence>
<dbReference type="InterPro" id="IPR036236">
    <property type="entry name" value="Znf_C2H2_sf"/>
</dbReference>
<dbReference type="GO" id="GO:0010837">
    <property type="term" value="P:regulation of keratinocyte proliferation"/>
    <property type="evidence" value="ECO:0007669"/>
    <property type="project" value="UniProtKB-ARBA"/>
</dbReference>
<feature type="domain" description="C2H2-type" evidence="9">
    <location>
        <begin position="110"/>
        <end position="137"/>
    </location>
</feature>
<dbReference type="InterPro" id="IPR013087">
    <property type="entry name" value="Znf_C2H2_type"/>
</dbReference>
<keyword evidence="6" id="KW-0862">Zinc</keyword>
<dbReference type="Pfam" id="PF00096">
    <property type="entry name" value="zf-C2H2"/>
    <property type="match status" value="1"/>
</dbReference>
<comment type="similarity">
    <text evidence="2">Belongs to the krueppel C2H2-type zinc-finger protein family.</text>
</comment>
<name>A0A9D3M9M8_ANGAN</name>
<accession>A0A9D3M9M8</accession>
<keyword evidence="3" id="KW-0479">Metal-binding</keyword>
<dbReference type="GO" id="GO:0009913">
    <property type="term" value="P:epidermal cell differentiation"/>
    <property type="evidence" value="ECO:0007669"/>
    <property type="project" value="TreeGrafter"/>
</dbReference>
<comment type="subcellular location">
    <subcellularLocation>
        <location evidence="1">Nucleus</location>
    </subcellularLocation>
</comment>
<dbReference type="SMART" id="SM00355">
    <property type="entry name" value="ZnF_C2H2"/>
    <property type="match status" value="4"/>
</dbReference>
<evidence type="ECO:0000256" key="8">
    <source>
        <dbReference type="PROSITE-ProRule" id="PRU00042"/>
    </source>
</evidence>
<gene>
    <name evidence="10" type="ORF">ANANG_G00157400</name>
</gene>
<evidence type="ECO:0000256" key="4">
    <source>
        <dbReference type="ARBA" id="ARBA00022737"/>
    </source>
</evidence>
<keyword evidence="5 8" id="KW-0863">Zinc-finger</keyword>
<dbReference type="GO" id="GO:0045892">
    <property type="term" value="P:negative regulation of DNA-templated transcription"/>
    <property type="evidence" value="ECO:0007669"/>
    <property type="project" value="UniProtKB-ARBA"/>
</dbReference>
<dbReference type="SUPFAM" id="SSF57667">
    <property type="entry name" value="beta-beta-alpha zinc fingers"/>
    <property type="match status" value="2"/>
</dbReference>
<dbReference type="FunFam" id="3.30.160.60:FF:000452">
    <property type="entry name" value="Transcription factor Ovo-like 2"/>
    <property type="match status" value="1"/>
</dbReference>
<sequence>MPRSFLVKKKQGLCGGWRWKDPEEVESAEDLQTDPEMQAGRTWHSMLTAHRPHLSQGQYPPDTALCPPPRIKPRPPPGAGDFQCSVCHKVFPLQRMLTRHLKCHSLVKRHLCRFCGKGFNDTFDLKRHMRTHTGIRPYRCELCEKAFTQRCSLESHLRKIHGVRQQYAYRQRRSKIFVCEDCGFTSTRPEEYFLHVRQCHPGSPALRRYYRKHAQEQAAAHSHSHVQNHTKHRLGPLVIYPTSGYLI</sequence>
<feature type="domain" description="C2H2-type" evidence="9">
    <location>
        <begin position="138"/>
        <end position="166"/>
    </location>
</feature>
<dbReference type="PROSITE" id="PS50157">
    <property type="entry name" value="ZINC_FINGER_C2H2_2"/>
    <property type="match status" value="4"/>
</dbReference>
<dbReference type="GO" id="GO:0005634">
    <property type="term" value="C:nucleus"/>
    <property type="evidence" value="ECO:0007669"/>
    <property type="project" value="UniProtKB-SubCell"/>
</dbReference>
<comment type="caution">
    <text evidence="10">The sequence shown here is derived from an EMBL/GenBank/DDBJ whole genome shotgun (WGS) entry which is preliminary data.</text>
</comment>
<evidence type="ECO:0000256" key="2">
    <source>
        <dbReference type="ARBA" id="ARBA00006991"/>
    </source>
</evidence>
<dbReference type="GO" id="GO:0000981">
    <property type="term" value="F:DNA-binding transcription factor activity, RNA polymerase II-specific"/>
    <property type="evidence" value="ECO:0007669"/>
    <property type="project" value="TreeGrafter"/>
</dbReference>
<evidence type="ECO:0000259" key="9">
    <source>
        <dbReference type="PROSITE" id="PS50157"/>
    </source>
</evidence>
<evidence type="ECO:0000256" key="7">
    <source>
        <dbReference type="ARBA" id="ARBA00023242"/>
    </source>
</evidence>
<dbReference type="GO" id="GO:0008270">
    <property type="term" value="F:zinc ion binding"/>
    <property type="evidence" value="ECO:0007669"/>
    <property type="project" value="UniProtKB-KW"/>
</dbReference>
<keyword evidence="11" id="KW-1185">Reference proteome</keyword>
<dbReference type="FunFam" id="3.30.160.60:FF:001250">
    <property type="entry name" value="putative transcription factor ovo-like protein 3"/>
    <property type="match status" value="1"/>
</dbReference>
<evidence type="ECO:0000256" key="6">
    <source>
        <dbReference type="ARBA" id="ARBA00022833"/>
    </source>
</evidence>
<reference evidence="10" key="1">
    <citation type="submission" date="2021-01" db="EMBL/GenBank/DDBJ databases">
        <title>A chromosome-scale assembly of European eel, Anguilla anguilla.</title>
        <authorList>
            <person name="Henkel C."/>
            <person name="Jong-Raadsen S.A."/>
            <person name="Dufour S."/>
            <person name="Weltzien F.-A."/>
            <person name="Palstra A.P."/>
            <person name="Pelster B."/>
            <person name="Spaink H.P."/>
            <person name="Van Den Thillart G.E."/>
            <person name="Jansen H."/>
            <person name="Zahm M."/>
            <person name="Klopp C."/>
            <person name="Cedric C."/>
            <person name="Louis A."/>
            <person name="Berthelot C."/>
            <person name="Parey E."/>
            <person name="Roest Crollius H."/>
            <person name="Montfort J."/>
            <person name="Robinson-Rechavi M."/>
            <person name="Bucao C."/>
            <person name="Bouchez O."/>
            <person name="Gislard M."/>
            <person name="Lluch J."/>
            <person name="Milhes M."/>
            <person name="Lampietro C."/>
            <person name="Lopez Roques C."/>
            <person name="Donnadieu C."/>
            <person name="Braasch I."/>
            <person name="Desvignes T."/>
            <person name="Postlethwait J."/>
            <person name="Bobe J."/>
            <person name="Guiguen Y."/>
            <person name="Dirks R."/>
        </authorList>
    </citation>
    <scope>NUCLEOTIDE SEQUENCE</scope>
    <source>
        <strain evidence="10">Tag_6206</strain>
        <tissue evidence="10">Liver</tissue>
    </source>
</reference>
<dbReference type="GO" id="GO:0045616">
    <property type="term" value="P:regulation of keratinocyte differentiation"/>
    <property type="evidence" value="ECO:0007669"/>
    <property type="project" value="UniProtKB-ARBA"/>
</dbReference>
<feature type="domain" description="C2H2-type" evidence="9">
    <location>
        <begin position="82"/>
        <end position="109"/>
    </location>
</feature>
<dbReference type="PANTHER" id="PTHR10032">
    <property type="entry name" value="ZINC FINGER PROTEIN WITH KRAB AND SCAN DOMAINS"/>
    <property type="match status" value="1"/>
</dbReference>
<dbReference type="GO" id="GO:0051241">
    <property type="term" value="P:negative regulation of multicellular organismal process"/>
    <property type="evidence" value="ECO:0007669"/>
    <property type="project" value="UniProtKB-ARBA"/>
</dbReference>
<feature type="domain" description="C2H2-type" evidence="9">
    <location>
        <begin position="177"/>
        <end position="205"/>
    </location>
</feature>
<protein>
    <recommendedName>
        <fullName evidence="9">C2H2-type domain-containing protein</fullName>
    </recommendedName>
</protein>
<dbReference type="Pfam" id="PF13465">
    <property type="entry name" value="zf-H2C2_2"/>
    <property type="match status" value="1"/>
</dbReference>
<proteinExistence type="inferred from homology"/>
<dbReference type="GO" id="GO:0009968">
    <property type="term" value="P:negative regulation of signal transduction"/>
    <property type="evidence" value="ECO:0007669"/>
    <property type="project" value="UniProtKB-ARBA"/>
</dbReference>
<dbReference type="GO" id="GO:0000978">
    <property type="term" value="F:RNA polymerase II cis-regulatory region sequence-specific DNA binding"/>
    <property type="evidence" value="ECO:0007669"/>
    <property type="project" value="TreeGrafter"/>
</dbReference>
<evidence type="ECO:0000256" key="5">
    <source>
        <dbReference type="ARBA" id="ARBA00022771"/>
    </source>
</evidence>